<comment type="caution">
    <text evidence="2">The sequence shown here is derived from an EMBL/GenBank/DDBJ whole genome shotgun (WGS) entry which is preliminary data.</text>
</comment>
<dbReference type="PATRIC" id="fig|566551.4.peg.4214"/>
<evidence type="ECO:0000256" key="1">
    <source>
        <dbReference type="ARBA" id="ARBA00022729"/>
    </source>
</evidence>
<dbReference type="PROSITE" id="PS51257">
    <property type="entry name" value="PROKAR_LIPOPROTEIN"/>
    <property type="match status" value="1"/>
</dbReference>
<dbReference type="InterPro" id="IPR025728">
    <property type="entry name" value="YsaB-like"/>
</dbReference>
<evidence type="ECO:0000313" key="3">
    <source>
        <dbReference type="Proteomes" id="UP000014585"/>
    </source>
</evidence>
<dbReference type="Proteomes" id="UP000014585">
    <property type="component" value="Unassembled WGS sequence"/>
</dbReference>
<name>S3JIH4_9ENTR</name>
<evidence type="ECO:0000313" key="2">
    <source>
        <dbReference type="EMBL" id="EPF13004.1"/>
    </source>
</evidence>
<dbReference type="STRING" id="566551.HMPREF0201_04607"/>
<dbReference type="EMBL" id="ATDT01000038">
    <property type="protein sequence ID" value="EPF13004.1"/>
    <property type="molecule type" value="Genomic_DNA"/>
</dbReference>
<dbReference type="AlphaFoldDB" id="S3JIH4"/>
<reference evidence="2 3" key="1">
    <citation type="submission" date="2013-04" db="EMBL/GenBank/DDBJ databases">
        <authorList>
            <person name="Weinstock G."/>
            <person name="Sodergren E."/>
            <person name="Lobos E.A."/>
            <person name="Fulton L."/>
            <person name="Fulton R."/>
            <person name="Courtney L."/>
            <person name="Fronick C."/>
            <person name="O'Laughlin M."/>
            <person name="Godfrey J."/>
            <person name="Wilson R.M."/>
            <person name="Miner T."/>
            <person name="Farmer C."/>
            <person name="Delehaunty K."/>
            <person name="Cordes M."/>
            <person name="Minx P."/>
            <person name="Tomlinson C."/>
            <person name="Chen J."/>
            <person name="Wollam A."/>
            <person name="Pepin K.H."/>
            <person name="Palsikar V.B."/>
            <person name="Zhang X."/>
            <person name="Suruliraj S."/>
            <person name="Perna N.T."/>
            <person name="Plunkett G."/>
            <person name="Warren W."/>
            <person name="Mitreva M."/>
            <person name="Mardis E.R."/>
            <person name="Wilson R.K."/>
        </authorList>
    </citation>
    <scope>NUCLEOTIDE SEQUENCE [LARGE SCALE GENOMIC DNA]</scope>
    <source>
        <strain evidence="2 3">DSM 4568</strain>
    </source>
</reference>
<dbReference type="HOGENOM" id="CLU_162515_0_0_6"/>
<dbReference type="Pfam" id="PF13983">
    <property type="entry name" value="YsaB"/>
    <property type="match status" value="1"/>
</dbReference>
<organism evidence="2 3">
    <name type="scientific">Cedecea davisae DSM 4568</name>
    <dbReference type="NCBI Taxonomy" id="566551"/>
    <lineage>
        <taxon>Bacteria</taxon>
        <taxon>Pseudomonadati</taxon>
        <taxon>Pseudomonadota</taxon>
        <taxon>Gammaproteobacteria</taxon>
        <taxon>Enterobacterales</taxon>
        <taxon>Enterobacteriaceae</taxon>
        <taxon>Cedecea</taxon>
    </lineage>
</organism>
<protein>
    <recommendedName>
        <fullName evidence="4">Lipoprotein</fullName>
    </recommendedName>
</protein>
<accession>S3JIH4</accession>
<gene>
    <name evidence="2" type="ORF">HMPREF0201_04607</name>
</gene>
<keyword evidence="1" id="KW-0732">Signal</keyword>
<sequence>MNKKPSLTYWQRMMMEEKRNRLLLTVFFAFFLSACSAPQQESQYAQQARPRVNAGAMELACKNEAALRYNTQPQRINVSDFKQYQASYELAGNTARKEGFTCSFDQSGQFSHLSSRENLNQRATT</sequence>
<evidence type="ECO:0008006" key="4">
    <source>
        <dbReference type="Google" id="ProtNLM"/>
    </source>
</evidence>
<proteinExistence type="predicted"/>